<comment type="caution">
    <text evidence="1">The sequence shown here is derived from an EMBL/GenBank/DDBJ whole genome shotgun (WGS) entry which is preliminary data.</text>
</comment>
<name>A0A418Y9F7_9GAMM</name>
<dbReference type="EMBL" id="QZCH01000053">
    <property type="protein sequence ID" value="RJG37255.1"/>
    <property type="molecule type" value="Genomic_DNA"/>
</dbReference>
<reference evidence="1 2" key="2">
    <citation type="submission" date="2019-01" db="EMBL/GenBank/DDBJ databases">
        <title>Motilimonas pumilus sp. nov., isolated from the gut of sea cucumber (Apostichopus japonicus).</title>
        <authorList>
            <person name="Wang F.-Q."/>
            <person name="Ren L.-H."/>
            <person name="Lin Y.-W."/>
            <person name="Sun G.-H."/>
            <person name="Du Z.-J."/>
            <person name="Zhao J.-X."/>
            <person name="Liu X.-J."/>
            <person name="Liu L.-J."/>
        </authorList>
    </citation>
    <scope>NUCLEOTIDE SEQUENCE [LARGE SCALE GENOMIC DNA]</scope>
    <source>
        <strain evidence="1 2">PLHSC7-2</strain>
    </source>
</reference>
<sequence>MPNICLSIATNFPNWFSVSNFQVACQVITTKVDKTSYYAAKISTEKKHVPVTLVRSQTGVDVYLHKPDFKQVKETMFTSSVKLKLQIHAKPNNTIKNNGLHLKATEFKGH</sequence>
<gene>
    <name evidence="1" type="ORF">D1Z90_19910</name>
</gene>
<evidence type="ECO:0000313" key="1">
    <source>
        <dbReference type="EMBL" id="RJG37255.1"/>
    </source>
</evidence>
<evidence type="ECO:0000313" key="2">
    <source>
        <dbReference type="Proteomes" id="UP000283255"/>
    </source>
</evidence>
<proteinExistence type="predicted"/>
<organism evidence="1 2">
    <name type="scientific">Motilimonas pumila</name>
    <dbReference type="NCBI Taxonomy" id="2303987"/>
    <lineage>
        <taxon>Bacteria</taxon>
        <taxon>Pseudomonadati</taxon>
        <taxon>Pseudomonadota</taxon>
        <taxon>Gammaproteobacteria</taxon>
        <taxon>Alteromonadales</taxon>
        <taxon>Alteromonadales genera incertae sedis</taxon>
        <taxon>Motilimonas</taxon>
    </lineage>
</organism>
<keyword evidence="2" id="KW-1185">Reference proteome</keyword>
<reference evidence="1 2" key="1">
    <citation type="submission" date="2018-09" db="EMBL/GenBank/DDBJ databases">
        <authorList>
            <person name="Wang F."/>
        </authorList>
    </citation>
    <scope>NUCLEOTIDE SEQUENCE [LARGE SCALE GENOMIC DNA]</scope>
    <source>
        <strain evidence="1 2">PLHSC7-2</strain>
    </source>
</reference>
<accession>A0A418Y9F7</accession>
<dbReference type="AlphaFoldDB" id="A0A418Y9F7"/>
<protein>
    <submittedName>
        <fullName evidence="1">Uncharacterized protein</fullName>
    </submittedName>
</protein>
<dbReference type="Proteomes" id="UP000283255">
    <property type="component" value="Unassembled WGS sequence"/>
</dbReference>